<keyword evidence="1" id="KW-0472">Membrane</keyword>
<dbReference type="PANTHER" id="PTHR36453">
    <property type="entry name" value="SECRETED PROTEIN-RELATED"/>
    <property type="match status" value="1"/>
</dbReference>
<dbReference type="SUPFAM" id="SSF51126">
    <property type="entry name" value="Pectin lyase-like"/>
    <property type="match status" value="1"/>
</dbReference>
<reference evidence="2" key="1">
    <citation type="submission" date="2021-02" db="EMBL/GenBank/DDBJ databases">
        <authorList>
            <person name="Nowell W R."/>
        </authorList>
    </citation>
    <scope>NUCLEOTIDE SEQUENCE</scope>
</reference>
<dbReference type="InterPro" id="IPR011050">
    <property type="entry name" value="Pectin_lyase_fold/virulence"/>
</dbReference>
<evidence type="ECO:0000256" key="1">
    <source>
        <dbReference type="SAM" id="Phobius"/>
    </source>
</evidence>
<accession>A0A814IVH4</accession>
<name>A0A814IVH4_ADIRI</name>
<dbReference type="OrthoDB" id="5949092at2759"/>
<keyword evidence="1" id="KW-0812">Transmembrane</keyword>
<gene>
    <name evidence="2" type="ORF">EDS130_LOCUS16299</name>
</gene>
<keyword evidence="1" id="KW-1133">Transmembrane helix</keyword>
<evidence type="ECO:0000313" key="2">
    <source>
        <dbReference type="EMBL" id="CAF1028821.1"/>
    </source>
</evidence>
<evidence type="ECO:0000313" key="3">
    <source>
        <dbReference type="Proteomes" id="UP000663852"/>
    </source>
</evidence>
<proteinExistence type="predicted"/>
<comment type="caution">
    <text evidence="2">The sequence shown here is derived from an EMBL/GenBank/DDBJ whole genome shotgun (WGS) entry which is preliminary data.</text>
</comment>
<dbReference type="AlphaFoldDB" id="A0A814IVH4"/>
<feature type="transmembrane region" description="Helical" evidence="1">
    <location>
        <begin position="51"/>
        <end position="69"/>
    </location>
</feature>
<dbReference type="Proteomes" id="UP000663852">
    <property type="component" value="Unassembled WGS sequence"/>
</dbReference>
<dbReference type="PANTHER" id="PTHR36453:SF1">
    <property type="entry name" value="RIGHT HANDED BETA HELIX DOMAIN-CONTAINING PROTEIN"/>
    <property type="match status" value="1"/>
</dbReference>
<evidence type="ECO:0008006" key="4">
    <source>
        <dbReference type="Google" id="ProtNLM"/>
    </source>
</evidence>
<organism evidence="2 3">
    <name type="scientific">Adineta ricciae</name>
    <name type="common">Rotifer</name>
    <dbReference type="NCBI Taxonomy" id="249248"/>
    <lineage>
        <taxon>Eukaryota</taxon>
        <taxon>Metazoa</taxon>
        <taxon>Spiralia</taxon>
        <taxon>Gnathifera</taxon>
        <taxon>Rotifera</taxon>
        <taxon>Eurotatoria</taxon>
        <taxon>Bdelloidea</taxon>
        <taxon>Adinetida</taxon>
        <taxon>Adinetidae</taxon>
        <taxon>Adineta</taxon>
    </lineage>
</organism>
<dbReference type="EMBL" id="CAJNOJ010000070">
    <property type="protein sequence ID" value="CAF1028821.1"/>
    <property type="molecule type" value="Genomic_DNA"/>
</dbReference>
<protein>
    <recommendedName>
        <fullName evidence="4">Right handed beta helix domain-containing protein</fullName>
    </recommendedName>
</protein>
<sequence length="890" mass="99801">MCPTKCVHGNIRKLFRMSSHTNMTDVEKPFMTNERLSFVPDHPTKTKMTRMVYTFCSLIVIILLMYVYYGDDSCAEKDFISSATLVSDLRNGNVNNPVVNVTNDCALRSFTIEMAGYIAPSFWKEKWIKLSRDAFQMDECNITTAMHDTDRSFQVTPERQKSNCQYRIFVHGSLGHDSYNGTFDKPLKTIPAAISMSRSLRRLYSKDSLLCIVIREGIYYLGMSATTTSSQIGAIALTVNDDNLVIENYQDERVVLSGGWPLDLHWSAYRTLGNNGTIMQAQIPSDVRLDLFNELYIDGKRAIIAKYPNGDPSTQGLYAKTPGFAFDVQKWLPSTYNPSVQVLIQEPYRNGTVFPYYQLGIGGGASVFNPPTNFWSGFQPAAGDNYRTPRGFTLPNETLPRLENWSNPTTGFVHAFHGGYWGSWVFEIESINRTENTIMFGRGGFQEARGMDSGGAYYVSNILEELDSPNEWYLDKNTRTLYFMPNDTMPGVFVASQIPCLISMSGSSINNPINNILIQGLIFTETSSTYMSDYMVPGGGDWSVHRGGTIYLTNTKDVIITRNLFTQLGSNGVALIDSNEMTSITLNEFVWLADSAIILVGSTNGIDGFSVTSQPANVLIQSNVIHETGIYIKQSSPVLIAVSRSTSVIGNLIFNVPRAAININDGYYGNHTLSWNVLFNTVRETSDHGPINSWDRQPFLSDAVQHGSPSLWQHYSYIHHNTIFNNYNSLWPIDHDDGSCFYEDSYNFMMYGGKKNYLGHSKIDHHEIYVYADASKGEFGSNVCLGDYAPQRGSSGWNEVFINNTCILYNDSIPYLIGACDTADLFVPYLADNKIYIPSGMNAVFPCIVNGTLTKLSLKQWQSYGLDRNTIVQVTPDVQTIIKWGRDMLQ</sequence>